<dbReference type="Proteomes" id="UP000001025">
    <property type="component" value="Chromosome"/>
</dbReference>
<sequence>MNARRVSSKHVRATWRETQTSPSSSPNSYEPATVQKTNQSLTIQRNPYAGVAGSRNDVPRDLSNRRMRD</sequence>
<dbReference type="KEGG" id="rba:RB7567"/>
<feature type="region of interest" description="Disordered" evidence="1">
    <location>
        <begin position="1"/>
        <end position="69"/>
    </location>
</feature>
<dbReference type="EMBL" id="BX294146">
    <property type="protein sequence ID" value="CAD75437.1"/>
    <property type="molecule type" value="Genomic_DNA"/>
</dbReference>
<feature type="compositionally biased region" description="Basic residues" evidence="1">
    <location>
        <begin position="1"/>
        <end position="13"/>
    </location>
</feature>
<organism evidence="2 3">
    <name type="scientific">Rhodopirellula baltica (strain DSM 10527 / NCIMB 13988 / SH1)</name>
    <dbReference type="NCBI Taxonomy" id="243090"/>
    <lineage>
        <taxon>Bacteria</taxon>
        <taxon>Pseudomonadati</taxon>
        <taxon>Planctomycetota</taxon>
        <taxon>Planctomycetia</taxon>
        <taxon>Pirellulales</taxon>
        <taxon>Pirellulaceae</taxon>
        <taxon>Rhodopirellula</taxon>
    </lineage>
</organism>
<evidence type="ECO:0000256" key="1">
    <source>
        <dbReference type="SAM" id="MobiDB-lite"/>
    </source>
</evidence>
<keyword evidence="3" id="KW-1185">Reference proteome</keyword>
<dbReference type="EnsemblBacteria" id="CAD75437">
    <property type="protein sequence ID" value="CAD75437"/>
    <property type="gene ID" value="RB7567"/>
</dbReference>
<evidence type="ECO:0000313" key="3">
    <source>
        <dbReference type="Proteomes" id="UP000001025"/>
    </source>
</evidence>
<reference evidence="2 3" key="1">
    <citation type="journal article" date="2003" name="Proc. Natl. Acad. Sci. U.S.A.">
        <title>Complete genome sequence of the marine planctomycete Pirellula sp. strain 1.</title>
        <authorList>
            <person name="Gloeckner F.O."/>
            <person name="Kube M."/>
            <person name="Bauer M."/>
            <person name="Teeling H."/>
            <person name="Lombardot T."/>
            <person name="Ludwig W."/>
            <person name="Gade D."/>
            <person name="Beck A."/>
            <person name="Borzym K."/>
            <person name="Heitmann K."/>
            <person name="Rabus R."/>
            <person name="Schlesner H."/>
            <person name="Amann R."/>
            <person name="Reinhardt R."/>
        </authorList>
    </citation>
    <scope>NUCLEOTIDE SEQUENCE [LARGE SCALE GENOMIC DNA]</scope>
    <source>
        <strain evidence="3">DSM 10527 / NCIMB 13988 / SH1</strain>
    </source>
</reference>
<accession>Q7UNI2</accession>
<dbReference type="InParanoid" id="Q7UNI2"/>
<name>Q7UNI2_RHOBA</name>
<dbReference type="AlphaFoldDB" id="Q7UNI2"/>
<proteinExistence type="predicted"/>
<protein>
    <submittedName>
        <fullName evidence="2">Uncharacterized protein</fullName>
    </submittedName>
</protein>
<feature type="compositionally biased region" description="Basic and acidic residues" evidence="1">
    <location>
        <begin position="57"/>
        <end position="69"/>
    </location>
</feature>
<feature type="compositionally biased region" description="Polar residues" evidence="1">
    <location>
        <begin position="16"/>
        <end position="45"/>
    </location>
</feature>
<evidence type="ECO:0000313" key="2">
    <source>
        <dbReference type="EMBL" id="CAD75437.1"/>
    </source>
</evidence>
<gene>
    <name evidence="2" type="ordered locus">RB7567</name>
</gene>
<dbReference type="HOGENOM" id="CLU_2773151_0_0_0"/>